<name>A0A0V1E4N3_TRIPS</name>
<dbReference type="EMBL" id="JYDR01000120">
    <property type="protein sequence ID" value="KRY68083.1"/>
    <property type="molecule type" value="Genomic_DNA"/>
</dbReference>
<sequence>MLRDKREKMCSCKTDEHARKPLAKHLLHNVELPDSTLLQYRWLTFSSKPKLHDDYPHPKHLCSSQLTSPC</sequence>
<evidence type="ECO:0000313" key="2">
    <source>
        <dbReference type="Proteomes" id="UP000054632"/>
    </source>
</evidence>
<accession>A0A0V1E4N3</accession>
<dbReference type="Proteomes" id="UP000054632">
    <property type="component" value="Unassembled WGS sequence"/>
</dbReference>
<proteinExistence type="predicted"/>
<comment type="caution">
    <text evidence="1">The sequence shown here is derived from an EMBL/GenBank/DDBJ whole genome shotgun (WGS) entry which is preliminary data.</text>
</comment>
<dbReference type="AlphaFoldDB" id="A0A0V1E4N3"/>
<protein>
    <submittedName>
        <fullName evidence="1">Uncharacterized protein</fullName>
    </submittedName>
</protein>
<gene>
    <name evidence="1" type="ORF">T4A_214</name>
</gene>
<reference evidence="1 2" key="1">
    <citation type="submission" date="2015-01" db="EMBL/GenBank/DDBJ databases">
        <title>Evolution of Trichinella species and genotypes.</title>
        <authorList>
            <person name="Korhonen P.K."/>
            <person name="Edoardo P."/>
            <person name="Giuseppe L.R."/>
            <person name="Gasser R.B."/>
        </authorList>
    </citation>
    <scope>NUCLEOTIDE SEQUENCE [LARGE SCALE GENOMIC DNA]</scope>
    <source>
        <strain evidence="1">ISS13</strain>
    </source>
</reference>
<organism evidence="1 2">
    <name type="scientific">Trichinella pseudospiralis</name>
    <name type="common">Parasitic roundworm</name>
    <dbReference type="NCBI Taxonomy" id="6337"/>
    <lineage>
        <taxon>Eukaryota</taxon>
        <taxon>Metazoa</taxon>
        <taxon>Ecdysozoa</taxon>
        <taxon>Nematoda</taxon>
        <taxon>Enoplea</taxon>
        <taxon>Dorylaimia</taxon>
        <taxon>Trichinellida</taxon>
        <taxon>Trichinellidae</taxon>
        <taxon>Trichinella</taxon>
    </lineage>
</organism>
<evidence type="ECO:0000313" key="1">
    <source>
        <dbReference type="EMBL" id="KRY68083.1"/>
    </source>
</evidence>